<sequence length="98" mass="11010">MDANTTSMLATFVPIIILFAVMYFLMIRPQKKKEAQIKDMIANLKVGDNVITIGGIMGKIVIIKDDYVCLETSGEKSRIDIMKWGINSVVKKTEDLKD</sequence>
<keyword evidence="4" id="KW-1003">Cell membrane</keyword>
<dbReference type="PANTHER" id="PTHR33909:SF1">
    <property type="entry name" value="SEC TRANSLOCON ACCESSORY COMPLEX SUBUNIT YAJC"/>
    <property type="match status" value="1"/>
</dbReference>
<keyword evidence="6" id="KW-0653">Protein transport</keyword>
<proteinExistence type="inferred from homology"/>
<evidence type="ECO:0000256" key="3">
    <source>
        <dbReference type="ARBA" id="ARBA00022448"/>
    </source>
</evidence>
<evidence type="ECO:0000256" key="9">
    <source>
        <dbReference type="ARBA" id="ARBA00023136"/>
    </source>
</evidence>
<dbReference type="Proteomes" id="UP000288812">
    <property type="component" value="Unassembled WGS sequence"/>
</dbReference>
<reference evidence="11 12" key="1">
    <citation type="submission" date="2018-11" db="EMBL/GenBank/DDBJ databases">
        <title>Genome sequencing and assembly of Anaerosphaera sp. nov., GS7-6-2.</title>
        <authorList>
            <person name="Rettenmaier R."/>
            <person name="Liebl W."/>
            <person name="Zverlov V."/>
        </authorList>
    </citation>
    <scope>NUCLEOTIDE SEQUENCE [LARGE SCALE GENOMIC DNA]</scope>
    <source>
        <strain evidence="11 12">GS7-6-2</strain>
    </source>
</reference>
<dbReference type="OrthoDB" id="9800132at2"/>
<evidence type="ECO:0000256" key="1">
    <source>
        <dbReference type="ARBA" id="ARBA00004162"/>
    </source>
</evidence>
<evidence type="ECO:0000256" key="4">
    <source>
        <dbReference type="ARBA" id="ARBA00022475"/>
    </source>
</evidence>
<evidence type="ECO:0000256" key="2">
    <source>
        <dbReference type="ARBA" id="ARBA00006742"/>
    </source>
</evidence>
<dbReference type="RefSeq" id="WP_127723735.1">
    <property type="nucleotide sequence ID" value="NZ_RLIH01000003.1"/>
</dbReference>
<gene>
    <name evidence="11" type="primary">yajC</name>
    <name evidence="11" type="ORF">EF514_03125</name>
</gene>
<keyword evidence="9 10" id="KW-0472">Membrane</keyword>
<name>A0A437S8W4_9FIRM</name>
<evidence type="ECO:0000313" key="11">
    <source>
        <dbReference type="EMBL" id="RVU55277.1"/>
    </source>
</evidence>
<dbReference type="PANTHER" id="PTHR33909">
    <property type="entry name" value="SEC TRANSLOCON ACCESSORY COMPLEX SUBUNIT YAJC"/>
    <property type="match status" value="1"/>
</dbReference>
<dbReference type="NCBIfam" id="TIGR00739">
    <property type="entry name" value="yajC"/>
    <property type="match status" value="1"/>
</dbReference>
<protein>
    <submittedName>
        <fullName evidence="11">Preprotein translocase subunit YajC</fullName>
    </submittedName>
</protein>
<organism evidence="11 12">
    <name type="scientific">Anaerosphaera multitolerans</name>
    <dbReference type="NCBI Taxonomy" id="2487351"/>
    <lineage>
        <taxon>Bacteria</taxon>
        <taxon>Bacillati</taxon>
        <taxon>Bacillota</taxon>
        <taxon>Tissierellia</taxon>
        <taxon>Tissierellales</taxon>
        <taxon>Peptoniphilaceae</taxon>
        <taxon>Anaerosphaera</taxon>
    </lineage>
</organism>
<keyword evidence="12" id="KW-1185">Reference proteome</keyword>
<evidence type="ECO:0000256" key="5">
    <source>
        <dbReference type="ARBA" id="ARBA00022692"/>
    </source>
</evidence>
<dbReference type="PRINTS" id="PR01853">
    <property type="entry name" value="YAJCTRNLCASE"/>
</dbReference>
<accession>A0A437S8W4</accession>
<evidence type="ECO:0000256" key="10">
    <source>
        <dbReference type="SAM" id="Phobius"/>
    </source>
</evidence>
<comment type="similarity">
    <text evidence="2">Belongs to the YajC family.</text>
</comment>
<dbReference type="Pfam" id="PF02699">
    <property type="entry name" value="YajC"/>
    <property type="match status" value="1"/>
</dbReference>
<comment type="caution">
    <text evidence="11">The sequence shown here is derived from an EMBL/GenBank/DDBJ whole genome shotgun (WGS) entry which is preliminary data.</text>
</comment>
<comment type="subcellular location">
    <subcellularLocation>
        <location evidence="1">Cell membrane</location>
        <topology evidence="1">Single-pass membrane protein</topology>
    </subcellularLocation>
</comment>
<dbReference type="AlphaFoldDB" id="A0A437S8W4"/>
<keyword evidence="7 10" id="KW-1133">Transmembrane helix</keyword>
<keyword evidence="5 10" id="KW-0812">Transmembrane</keyword>
<keyword evidence="8" id="KW-0811">Translocation</keyword>
<keyword evidence="3" id="KW-0813">Transport</keyword>
<feature type="transmembrane region" description="Helical" evidence="10">
    <location>
        <begin position="6"/>
        <end position="26"/>
    </location>
</feature>
<evidence type="ECO:0000256" key="6">
    <source>
        <dbReference type="ARBA" id="ARBA00022927"/>
    </source>
</evidence>
<evidence type="ECO:0000313" key="12">
    <source>
        <dbReference type="Proteomes" id="UP000288812"/>
    </source>
</evidence>
<dbReference type="SMART" id="SM01323">
    <property type="entry name" value="YajC"/>
    <property type="match status" value="1"/>
</dbReference>
<dbReference type="InterPro" id="IPR003849">
    <property type="entry name" value="Preprotein_translocase_YajC"/>
</dbReference>
<dbReference type="GO" id="GO:0015031">
    <property type="term" value="P:protein transport"/>
    <property type="evidence" value="ECO:0007669"/>
    <property type="project" value="UniProtKB-KW"/>
</dbReference>
<evidence type="ECO:0000256" key="8">
    <source>
        <dbReference type="ARBA" id="ARBA00023010"/>
    </source>
</evidence>
<dbReference type="EMBL" id="RLIH01000003">
    <property type="protein sequence ID" value="RVU55277.1"/>
    <property type="molecule type" value="Genomic_DNA"/>
</dbReference>
<evidence type="ECO:0000256" key="7">
    <source>
        <dbReference type="ARBA" id="ARBA00022989"/>
    </source>
</evidence>
<dbReference type="GO" id="GO:0005886">
    <property type="term" value="C:plasma membrane"/>
    <property type="evidence" value="ECO:0007669"/>
    <property type="project" value="UniProtKB-SubCell"/>
</dbReference>